<organism evidence="1">
    <name type="scientific">Arundo donax</name>
    <name type="common">Giant reed</name>
    <name type="synonym">Donax arundinaceus</name>
    <dbReference type="NCBI Taxonomy" id="35708"/>
    <lineage>
        <taxon>Eukaryota</taxon>
        <taxon>Viridiplantae</taxon>
        <taxon>Streptophyta</taxon>
        <taxon>Embryophyta</taxon>
        <taxon>Tracheophyta</taxon>
        <taxon>Spermatophyta</taxon>
        <taxon>Magnoliopsida</taxon>
        <taxon>Liliopsida</taxon>
        <taxon>Poales</taxon>
        <taxon>Poaceae</taxon>
        <taxon>PACMAD clade</taxon>
        <taxon>Arundinoideae</taxon>
        <taxon>Arundineae</taxon>
        <taxon>Arundo</taxon>
    </lineage>
</organism>
<evidence type="ECO:0000313" key="1">
    <source>
        <dbReference type="EMBL" id="JAD33250.1"/>
    </source>
</evidence>
<reference evidence="1" key="1">
    <citation type="submission" date="2014-09" db="EMBL/GenBank/DDBJ databases">
        <authorList>
            <person name="Magalhaes I.L.F."/>
            <person name="Oliveira U."/>
            <person name="Santos F.R."/>
            <person name="Vidigal T.H.D.A."/>
            <person name="Brescovit A.D."/>
            <person name="Santos A.J."/>
        </authorList>
    </citation>
    <scope>NUCLEOTIDE SEQUENCE</scope>
    <source>
        <tissue evidence="1">Shoot tissue taken approximately 20 cm above the soil surface</tissue>
    </source>
</reference>
<reference evidence="1" key="2">
    <citation type="journal article" date="2015" name="Data Brief">
        <title>Shoot transcriptome of the giant reed, Arundo donax.</title>
        <authorList>
            <person name="Barrero R.A."/>
            <person name="Guerrero F.D."/>
            <person name="Moolhuijzen P."/>
            <person name="Goolsby J.A."/>
            <person name="Tidwell J."/>
            <person name="Bellgard S.E."/>
            <person name="Bellgard M.I."/>
        </authorList>
    </citation>
    <scope>NUCLEOTIDE SEQUENCE</scope>
    <source>
        <tissue evidence="1">Shoot tissue taken approximately 20 cm above the soil surface</tissue>
    </source>
</reference>
<sequence length="22" mass="2587">MVVMSKLSVHCWYMYVAIDITP</sequence>
<accession>A0A0A8Z952</accession>
<dbReference type="EMBL" id="GBRH01264645">
    <property type="protein sequence ID" value="JAD33250.1"/>
    <property type="molecule type" value="Transcribed_RNA"/>
</dbReference>
<dbReference type="AlphaFoldDB" id="A0A0A8Z952"/>
<name>A0A0A8Z952_ARUDO</name>
<proteinExistence type="predicted"/>
<protein>
    <submittedName>
        <fullName evidence="1">Uncharacterized protein</fullName>
    </submittedName>
</protein>